<dbReference type="SUPFAM" id="SSF53756">
    <property type="entry name" value="UDP-Glycosyltransferase/glycogen phosphorylase"/>
    <property type="match status" value="1"/>
</dbReference>
<evidence type="ECO:0000313" key="2">
    <source>
        <dbReference type="EMBL" id="GAA3972901.1"/>
    </source>
</evidence>
<dbReference type="Pfam" id="PF13579">
    <property type="entry name" value="Glyco_trans_4_4"/>
    <property type="match status" value="1"/>
</dbReference>
<protein>
    <recommendedName>
        <fullName evidence="1">Glycosyltransferase subfamily 4-like N-terminal domain-containing protein</fullName>
    </recommendedName>
</protein>
<feature type="domain" description="Glycosyltransferase subfamily 4-like N-terminal" evidence="1">
    <location>
        <begin position="43"/>
        <end position="122"/>
    </location>
</feature>
<reference evidence="3" key="1">
    <citation type="journal article" date="2019" name="Int. J. Syst. Evol. Microbiol.">
        <title>The Global Catalogue of Microorganisms (GCM) 10K type strain sequencing project: providing services to taxonomists for standard genome sequencing and annotation.</title>
        <authorList>
            <consortium name="The Broad Institute Genomics Platform"/>
            <consortium name="The Broad Institute Genome Sequencing Center for Infectious Disease"/>
            <person name="Wu L."/>
            <person name="Ma J."/>
        </authorList>
    </citation>
    <scope>NUCLEOTIDE SEQUENCE [LARGE SCALE GENOMIC DNA]</scope>
    <source>
        <strain evidence="3">JCM 17555</strain>
    </source>
</reference>
<sequence length="357" mass="40850">MSKTRVLFIVRGFPQISQTYLKSELEAIYDDYEVRIISRKPSNVPYRKHYPFQQISSSAEARDIIHEFQPHVLHTHYLNQLDFVGALAAETGTPFTVRSHSFDTMALRPKGLKGKLRALVWRKSPQYKKVAKIRRNLHWANHELCLGVLGFPWARPFMEGAGVERSKIIDCPAIINYDQFHDTSPNGEGIMNTGAAIPKKRMEDFIELARMLPEKTFDLYAMGYRSDDLQEYNEKKGGAVNFMPIVQPEDMPAEYKKHQWLVYTADFDLATVGWPMAVAEAQASGTGVCMPNIRPDLKDYVGDAGFLYDSIEEVKDIISRPVPEIMRQAGFEQARRSDIQRHKHLLTDLWDKAASRA</sequence>
<evidence type="ECO:0000313" key="3">
    <source>
        <dbReference type="Proteomes" id="UP001501337"/>
    </source>
</evidence>
<name>A0ABP7PXS0_9GAMM</name>
<comment type="caution">
    <text evidence="2">The sequence shown here is derived from an EMBL/GenBank/DDBJ whole genome shotgun (WGS) entry which is preliminary data.</text>
</comment>
<dbReference type="Proteomes" id="UP001501337">
    <property type="component" value="Unassembled WGS sequence"/>
</dbReference>
<organism evidence="2 3">
    <name type="scientific">Allohahella marinimesophila</name>
    <dbReference type="NCBI Taxonomy" id="1054972"/>
    <lineage>
        <taxon>Bacteria</taxon>
        <taxon>Pseudomonadati</taxon>
        <taxon>Pseudomonadota</taxon>
        <taxon>Gammaproteobacteria</taxon>
        <taxon>Oceanospirillales</taxon>
        <taxon>Hahellaceae</taxon>
        <taxon>Allohahella</taxon>
    </lineage>
</organism>
<dbReference type="InterPro" id="IPR028098">
    <property type="entry name" value="Glyco_trans_4-like_N"/>
</dbReference>
<dbReference type="RefSeq" id="WP_344808370.1">
    <property type="nucleotide sequence ID" value="NZ_BAABBO010000016.1"/>
</dbReference>
<dbReference type="Pfam" id="PF13692">
    <property type="entry name" value="Glyco_trans_1_4"/>
    <property type="match status" value="1"/>
</dbReference>
<dbReference type="EMBL" id="BAABBO010000016">
    <property type="protein sequence ID" value="GAA3972901.1"/>
    <property type="molecule type" value="Genomic_DNA"/>
</dbReference>
<dbReference type="Gene3D" id="3.40.50.2000">
    <property type="entry name" value="Glycogen Phosphorylase B"/>
    <property type="match status" value="2"/>
</dbReference>
<proteinExistence type="predicted"/>
<evidence type="ECO:0000259" key="1">
    <source>
        <dbReference type="Pfam" id="PF13579"/>
    </source>
</evidence>
<keyword evidence="3" id="KW-1185">Reference proteome</keyword>
<accession>A0ABP7PXS0</accession>
<gene>
    <name evidence="2" type="ORF">GCM10022278_32720</name>
</gene>